<dbReference type="Gene3D" id="2.10.109.10">
    <property type="entry name" value="Umud Fragment, subunit A"/>
    <property type="match status" value="1"/>
</dbReference>
<dbReference type="PANTHER" id="PTHR33516">
    <property type="entry name" value="LEXA REPRESSOR"/>
    <property type="match status" value="1"/>
</dbReference>
<evidence type="ECO:0000256" key="3">
    <source>
        <dbReference type="ARBA" id="ARBA00022801"/>
    </source>
</evidence>
<dbReference type="SUPFAM" id="SSF51306">
    <property type="entry name" value="LexA/Signal peptidase"/>
    <property type="match status" value="1"/>
</dbReference>
<sequence>MYEVRVLCQVAQLTPAAPVPLAVETVPAGFPSPAQDYWERDIDLNEHLIRNRPATFVVRVAGDSMEGAGIFDGDELIVDRSLQAGEGDVVIAVIEDELTVKRLHLTPDGPQLQPANDAYPVLRPRELRIWGVVTTCLHHLHR</sequence>
<keyword evidence="4 7" id="KW-0068">Autocatalytic cleavage</keyword>
<dbReference type="OrthoDB" id="9787787at2"/>
<evidence type="ECO:0000256" key="7">
    <source>
        <dbReference type="RuleBase" id="RU003991"/>
    </source>
</evidence>
<dbReference type="Proteomes" id="UP000265962">
    <property type="component" value="Unassembled WGS sequence"/>
</dbReference>
<dbReference type="GO" id="GO:0006355">
    <property type="term" value="P:regulation of DNA-templated transcription"/>
    <property type="evidence" value="ECO:0007669"/>
    <property type="project" value="InterPro"/>
</dbReference>
<dbReference type="CDD" id="cd06529">
    <property type="entry name" value="S24_LexA-like"/>
    <property type="match status" value="1"/>
</dbReference>
<dbReference type="GO" id="GO:0003677">
    <property type="term" value="F:DNA binding"/>
    <property type="evidence" value="ECO:0007669"/>
    <property type="project" value="InterPro"/>
</dbReference>
<dbReference type="GO" id="GO:0006281">
    <property type="term" value="P:DNA repair"/>
    <property type="evidence" value="ECO:0007669"/>
    <property type="project" value="UniProtKB-KW"/>
</dbReference>
<evidence type="ECO:0000313" key="9">
    <source>
        <dbReference type="EMBL" id="SPF68751.1"/>
    </source>
</evidence>
<comment type="similarity">
    <text evidence="1 7">Belongs to the peptidase S24 family.</text>
</comment>
<dbReference type="RefSeq" id="WP_119715899.1">
    <property type="nucleotide sequence ID" value="NZ_OMOH01000006.1"/>
</dbReference>
<dbReference type="GO" id="GO:0009432">
    <property type="term" value="P:SOS response"/>
    <property type="evidence" value="ECO:0007669"/>
    <property type="project" value="UniProtKB-KW"/>
</dbReference>
<evidence type="ECO:0000256" key="4">
    <source>
        <dbReference type="ARBA" id="ARBA00022813"/>
    </source>
</evidence>
<feature type="domain" description="Peptidase S24/S26A/S26B/S26C" evidence="8">
    <location>
        <begin position="24"/>
        <end position="133"/>
    </location>
</feature>
<organism evidence="9 10">
    <name type="scientific">Propionibacterium ruminifibrarum</name>
    <dbReference type="NCBI Taxonomy" id="1962131"/>
    <lineage>
        <taxon>Bacteria</taxon>
        <taxon>Bacillati</taxon>
        <taxon>Actinomycetota</taxon>
        <taxon>Actinomycetes</taxon>
        <taxon>Propionibacteriales</taxon>
        <taxon>Propionibacteriaceae</taxon>
        <taxon>Propionibacterium</taxon>
    </lineage>
</organism>
<dbReference type="AlphaFoldDB" id="A0A375I1Q3"/>
<evidence type="ECO:0000256" key="1">
    <source>
        <dbReference type="ARBA" id="ARBA00007484"/>
    </source>
</evidence>
<accession>A0A375I1Q3</accession>
<dbReference type="InterPro" id="IPR006197">
    <property type="entry name" value="Peptidase_S24_LexA"/>
</dbReference>
<evidence type="ECO:0000256" key="5">
    <source>
        <dbReference type="ARBA" id="ARBA00023204"/>
    </source>
</evidence>
<dbReference type="InterPro" id="IPR039418">
    <property type="entry name" value="LexA-like"/>
</dbReference>
<keyword evidence="3 7" id="KW-0378">Hydrolase</keyword>
<gene>
    <name evidence="9" type="ORF">PROPJV5_1726</name>
</gene>
<dbReference type="Pfam" id="PF00717">
    <property type="entry name" value="Peptidase_S24"/>
    <property type="match status" value="1"/>
</dbReference>
<reference evidence="10" key="1">
    <citation type="submission" date="2018-02" db="EMBL/GenBank/DDBJ databases">
        <authorList>
            <person name="Hornung B."/>
        </authorList>
    </citation>
    <scope>NUCLEOTIDE SEQUENCE [LARGE SCALE GENOMIC DNA]</scope>
</reference>
<evidence type="ECO:0000256" key="2">
    <source>
        <dbReference type="ARBA" id="ARBA00022763"/>
    </source>
</evidence>
<dbReference type="InterPro" id="IPR015927">
    <property type="entry name" value="Peptidase_S24_S26A/B/C"/>
</dbReference>
<dbReference type="InterPro" id="IPR050077">
    <property type="entry name" value="LexA_repressor"/>
</dbReference>
<dbReference type="PANTHER" id="PTHR33516:SF2">
    <property type="entry name" value="LEXA REPRESSOR-RELATED"/>
    <property type="match status" value="1"/>
</dbReference>
<proteinExistence type="inferred from homology"/>
<dbReference type="InterPro" id="IPR036286">
    <property type="entry name" value="LexA/Signal_pep-like_sf"/>
</dbReference>
<dbReference type="PRINTS" id="PR00726">
    <property type="entry name" value="LEXASERPTASE"/>
</dbReference>
<protein>
    <submittedName>
        <fullName evidence="9">Peptidase S24-like</fullName>
    </submittedName>
</protein>
<evidence type="ECO:0000313" key="10">
    <source>
        <dbReference type="Proteomes" id="UP000265962"/>
    </source>
</evidence>
<evidence type="ECO:0000259" key="8">
    <source>
        <dbReference type="Pfam" id="PF00717"/>
    </source>
</evidence>
<keyword evidence="6" id="KW-0742">SOS response</keyword>
<dbReference type="NCBIfam" id="NF007621">
    <property type="entry name" value="PRK10276.1"/>
    <property type="match status" value="1"/>
</dbReference>
<name>A0A375I1Q3_9ACTN</name>
<dbReference type="EMBL" id="OMOH01000006">
    <property type="protein sequence ID" value="SPF68751.1"/>
    <property type="molecule type" value="Genomic_DNA"/>
</dbReference>
<keyword evidence="5" id="KW-0234">DNA repair</keyword>
<keyword evidence="2" id="KW-0227">DNA damage</keyword>
<dbReference type="GO" id="GO:0016787">
    <property type="term" value="F:hydrolase activity"/>
    <property type="evidence" value="ECO:0007669"/>
    <property type="project" value="UniProtKB-KW"/>
</dbReference>
<keyword evidence="10" id="KW-1185">Reference proteome</keyword>
<evidence type="ECO:0000256" key="6">
    <source>
        <dbReference type="ARBA" id="ARBA00023236"/>
    </source>
</evidence>